<evidence type="ECO:0000256" key="1">
    <source>
        <dbReference type="SAM" id="Phobius"/>
    </source>
</evidence>
<keyword evidence="1" id="KW-1133">Transmembrane helix</keyword>
<accession>A0A8J4Q1Z6</accession>
<evidence type="ECO:0000313" key="2">
    <source>
        <dbReference type="EMBL" id="KAF2077329.1"/>
    </source>
</evidence>
<keyword evidence="3" id="KW-1185">Reference proteome</keyword>
<name>A0A8J4Q1Z6_9MYCE</name>
<sequence length="442" mass="48761">MDTKVRINHPDDLCKVTGNGFGKLRYIRPISESVKHHRELFKSTGQFSTTQPASISVAAPPQLLLPKSVLPTYQKNDWKGIYQLQQQANKDLVPIMSNFQNHPDNSWIEVQDDTDPSQFYYMSWDNQGNYAWCWCSAVKTASDPFNPDIKLNAPTQYGIFSKTTSIAGIHTYNLGLKEIVPELVAASILSFFINKAIKQGINFVASDLTKMLGDAAAEAGCELVFTISSFVLGAVCSCVVFAIVFIGISYLWNFLNKRFQICVSVYNWDTANDWQLPVQSLSNAVNPGEDQTNNLNINIAKQIPPGSNPFGNGVQTPPDIGSELMHTVDAAMNYAYIIYVNKSTFMQGLSFALKCTKNNTNTGFSYAFQCPWTASNGHYIENTPQDPNSFLSNARSHWVSSTAALTTTVAGMPIRCYIDALTGGDADGDDSYQVAVHIDPSN</sequence>
<feature type="transmembrane region" description="Helical" evidence="1">
    <location>
        <begin position="230"/>
        <end position="252"/>
    </location>
</feature>
<dbReference type="Proteomes" id="UP000695562">
    <property type="component" value="Unassembled WGS sequence"/>
</dbReference>
<comment type="caution">
    <text evidence="2">The sequence shown here is derived from an EMBL/GenBank/DDBJ whole genome shotgun (WGS) entry which is preliminary data.</text>
</comment>
<dbReference type="OrthoDB" id="5425247at2759"/>
<organism evidence="2 3">
    <name type="scientific">Polysphondylium violaceum</name>
    <dbReference type="NCBI Taxonomy" id="133409"/>
    <lineage>
        <taxon>Eukaryota</taxon>
        <taxon>Amoebozoa</taxon>
        <taxon>Evosea</taxon>
        <taxon>Eumycetozoa</taxon>
        <taxon>Dictyostelia</taxon>
        <taxon>Dictyosteliales</taxon>
        <taxon>Dictyosteliaceae</taxon>
        <taxon>Polysphondylium</taxon>
    </lineage>
</organism>
<reference evidence="2" key="1">
    <citation type="submission" date="2020-01" db="EMBL/GenBank/DDBJ databases">
        <title>Development of genomics and gene disruption for Polysphondylium violaceum indicates a role for the polyketide synthase stlB in stalk morphogenesis.</title>
        <authorList>
            <person name="Narita B."/>
            <person name="Kawabe Y."/>
            <person name="Kin K."/>
            <person name="Saito T."/>
            <person name="Gibbs R."/>
            <person name="Kuspa A."/>
            <person name="Muzny D."/>
            <person name="Queller D."/>
            <person name="Richards S."/>
            <person name="Strassman J."/>
            <person name="Sucgang R."/>
            <person name="Worley K."/>
            <person name="Schaap P."/>
        </authorList>
    </citation>
    <scope>NUCLEOTIDE SEQUENCE</scope>
    <source>
        <strain evidence="2">QSvi11</strain>
    </source>
</reference>
<evidence type="ECO:0000313" key="3">
    <source>
        <dbReference type="Proteomes" id="UP000695562"/>
    </source>
</evidence>
<proteinExistence type="predicted"/>
<gene>
    <name evidence="2" type="ORF">CYY_001332</name>
</gene>
<protein>
    <submittedName>
        <fullName evidence="2">Uncharacterized protein</fullName>
    </submittedName>
</protein>
<keyword evidence="1" id="KW-0472">Membrane</keyword>
<dbReference type="EMBL" id="AJWJ01000031">
    <property type="protein sequence ID" value="KAF2077329.1"/>
    <property type="molecule type" value="Genomic_DNA"/>
</dbReference>
<dbReference type="AlphaFoldDB" id="A0A8J4Q1Z6"/>
<keyword evidence="1" id="KW-0812">Transmembrane</keyword>